<dbReference type="RefSeq" id="WP_120728943.1">
    <property type="nucleotide sequence ID" value="NZ_RBAK01000005.1"/>
</dbReference>
<name>A0A3A9ZCU1_9ACTN</name>
<keyword evidence="2" id="KW-1185">Reference proteome</keyword>
<dbReference type="AlphaFoldDB" id="A0A3A9ZCU1"/>
<sequence>MTGNEDFLRRQSEIIDRVGWAVTLVHPGADDTDDNAPFAYTVGLTAHDHPELLIAGLDPAIAHQLLNDLAVRVYDRAERFTNGQRIGDLIAGYDAVVIDGTPTEQLHPGAAVARYGQQVRVQQVVWPDPQGRFPWDAGYAYPPSVQPTLQRP</sequence>
<proteinExistence type="predicted"/>
<comment type="caution">
    <text evidence="1">The sequence shown here is derived from an EMBL/GenBank/DDBJ whole genome shotgun (WGS) entry which is preliminary data.</text>
</comment>
<evidence type="ECO:0000313" key="1">
    <source>
        <dbReference type="EMBL" id="RKN46160.1"/>
    </source>
</evidence>
<gene>
    <name evidence="1" type="ORF">D7223_14550</name>
</gene>
<dbReference type="OrthoDB" id="511192at2"/>
<dbReference type="EMBL" id="RBAK01000005">
    <property type="protein sequence ID" value="RKN46160.1"/>
    <property type="molecule type" value="Genomic_DNA"/>
</dbReference>
<accession>A0A3A9ZCU1</accession>
<dbReference type="Proteomes" id="UP000281726">
    <property type="component" value="Unassembled WGS sequence"/>
</dbReference>
<dbReference type="InterPro" id="IPR025358">
    <property type="entry name" value="DUF4262"/>
</dbReference>
<evidence type="ECO:0000313" key="2">
    <source>
        <dbReference type="Proteomes" id="UP000281726"/>
    </source>
</evidence>
<protein>
    <submittedName>
        <fullName evidence="1">DUF4262 domain-containing protein</fullName>
    </submittedName>
</protein>
<organism evidence="1 2">
    <name type="scientific">Micromonospora endolithica</name>
    <dbReference type="NCBI Taxonomy" id="230091"/>
    <lineage>
        <taxon>Bacteria</taxon>
        <taxon>Bacillati</taxon>
        <taxon>Actinomycetota</taxon>
        <taxon>Actinomycetes</taxon>
        <taxon>Micromonosporales</taxon>
        <taxon>Micromonosporaceae</taxon>
        <taxon>Micromonospora</taxon>
    </lineage>
</organism>
<reference evidence="1 2" key="1">
    <citation type="journal article" date="2004" name="Syst. Appl. Microbiol.">
        <title>Cryptoendolithic actinomycetes from antarctic sandstone rock samples: Micromonospora endolithica sp. nov. and two isolates related to Micromonospora coerulea Jensen 1932.</title>
        <authorList>
            <person name="Hirsch P."/>
            <person name="Mevs U."/>
            <person name="Kroppenstedt R.M."/>
            <person name="Schumann P."/>
            <person name="Stackebrandt E."/>
        </authorList>
    </citation>
    <scope>NUCLEOTIDE SEQUENCE [LARGE SCALE GENOMIC DNA]</scope>
    <source>
        <strain evidence="1 2">JCM 12677</strain>
    </source>
</reference>
<dbReference type="Pfam" id="PF14081">
    <property type="entry name" value="DUF4262"/>
    <property type="match status" value="1"/>
</dbReference>